<keyword evidence="1" id="KW-0812">Transmembrane</keyword>
<keyword evidence="1" id="KW-0472">Membrane</keyword>
<name>A0AAW8V6U4_PASMD</name>
<dbReference type="Proteomes" id="UP001182304">
    <property type="component" value="Unassembled WGS sequence"/>
</dbReference>
<comment type="caution">
    <text evidence="2">The sequence shown here is derived from an EMBL/GenBank/DDBJ whole genome shotgun (WGS) entry which is preliminary data.</text>
</comment>
<proteinExistence type="predicted"/>
<evidence type="ECO:0000313" key="2">
    <source>
        <dbReference type="EMBL" id="MDT3452303.1"/>
    </source>
</evidence>
<dbReference type="RefSeq" id="WP_151251553.1">
    <property type="nucleotide sequence ID" value="NZ_CP033598.1"/>
</dbReference>
<dbReference type="AlphaFoldDB" id="A0AAW8V6U4"/>
<accession>A0AAW8V6U4</accession>
<feature type="transmembrane region" description="Helical" evidence="1">
    <location>
        <begin position="12"/>
        <end position="29"/>
    </location>
</feature>
<organism evidence="2 3">
    <name type="scientific">Pasteurella multocida</name>
    <dbReference type="NCBI Taxonomy" id="747"/>
    <lineage>
        <taxon>Bacteria</taxon>
        <taxon>Pseudomonadati</taxon>
        <taxon>Pseudomonadota</taxon>
        <taxon>Gammaproteobacteria</taxon>
        <taxon>Pasteurellales</taxon>
        <taxon>Pasteurellaceae</taxon>
        <taxon>Pasteurella</taxon>
    </lineage>
</organism>
<evidence type="ECO:0000313" key="3">
    <source>
        <dbReference type="Proteomes" id="UP001182304"/>
    </source>
</evidence>
<dbReference type="EMBL" id="JANIEN010000005">
    <property type="protein sequence ID" value="MDT3452303.1"/>
    <property type="molecule type" value="Genomic_DNA"/>
</dbReference>
<reference evidence="2" key="1">
    <citation type="submission" date="2022-07" db="EMBL/GenBank/DDBJ databases">
        <title>Sequence of Pasteurella multocoda 17BRD-035.</title>
        <authorList>
            <person name="Roy Chowdhury P."/>
            <person name="Alhamami T."/>
            <person name="Trott D.J."/>
            <person name="Djordvevic S.P."/>
        </authorList>
    </citation>
    <scope>NUCLEOTIDE SEQUENCE</scope>
    <source>
        <strain evidence="2">17BRD-035</strain>
    </source>
</reference>
<keyword evidence="1" id="KW-1133">Transmembrane helix</keyword>
<evidence type="ECO:0000256" key="1">
    <source>
        <dbReference type="SAM" id="Phobius"/>
    </source>
</evidence>
<sequence>MAEENEEKGNGYILWFILFLVAVYLFITIQERRGYCFDKRAYIHELYSEQELIDRGIEYVVSTMPSGVFEPDGTTTEIKRYASVEEFKQMNPDCCSLTPFMYDGDGYINDDGYSYIRIEYLRHYVENLKPDRKVIYLEYTPCGELSEEASFSKNK</sequence>
<protein>
    <submittedName>
        <fullName evidence="2">Uncharacterized protein</fullName>
    </submittedName>
</protein>
<gene>
    <name evidence="2" type="ORF">NQF69_05870</name>
</gene>